<dbReference type="SUPFAM" id="SSF56112">
    <property type="entry name" value="Protein kinase-like (PK-like)"/>
    <property type="match status" value="1"/>
</dbReference>
<dbReference type="InterPro" id="IPR011009">
    <property type="entry name" value="Kinase-like_dom_sf"/>
</dbReference>
<feature type="domain" description="Protein kinase" evidence="1">
    <location>
        <begin position="1"/>
        <end position="151"/>
    </location>
</feature>
<dbReference type="Pfam" id="PF07714">
    <property type="entry name" value="PK_Tyr_Ser-Thr"/>
    <property type="match status" value="1"/>
</dbReference>
<comment type="caution">
    <text evidence="2">The sequence shown here is derived from an EMBL/GenBank/DDBJ whole genome shotgun (WGS) entry which is preliminary data.</text>
</comment>
<organism evidence="2 3">
    <name type="scientific">Tagetes erecta</name>
    <name type="common">African marigold</name>
    <dbReference type="NCBI Taxonomy" id="13708"/>
    <lineage>
        <taxon>Eukaryota</taxon>
        <taxon>Viridiplantae</taxon>
        <taxon>Streptophyta</taxon>
        <taxon>Embryophyta</taxon>
        <taxon>Tracheophyta</taxon>
        <taxon>Spermatophyta</taxon>
        <taxon>Magnoliopsida</taxon>
        <taxon>eudicotyledons</taxon>
        <taxon>Gunneridae</taxon>
        <taxon>Pentapetalae</taxon>
        <taxon>asterids</taxon>
        <taxon>campanulids</taxon>
        <taxon>Asterales</taxon>
        <taxon>Asteraceae</taxon>
        <taxon>Asteroideae</taxon>
        <taxon>Heliantheae alliance</taxon>
        <taxon>Tageteae</taxon>
        <taxon>Tagetes</taxon>
    </lineage>
</organism>
<gene>
    <name evidence="2" type="ORF">QVD17_07895</name>
</gene>
<reference evidence="2" key="1">
    <citation type="journal article" date="2023" name="bioRxiv">
        <title>Improved chromosome-level genome assembly for marigold (Tagetes erecta).</title>
        <authorList>
            <person name="Jiang F."/>
            <person name="Yuan L."/>
            <person name="Wang S."/>
            <person name="Wang H."/>
            <person name="Xu D."/>
            <person name="Wang A."/>
            <person name="Fan W."/>
        </authorList>
    </citation>
    <scope>NUCLEOTIDE SEQUENCE</scope>
    <source>
        <strain evidence="2">WSJ</strain>
        <tissue evidence="2">Leaf</tissue>
    </source>
</reference>
<dbReference type="InterPro" id="IPR051564">
    <property type="entry name" value="LRR_receptor-like_kinase"/>
</dbReference>
<proteinExistence type="predicted"/>
<dbReference type="GO" id="GO:0016020">
    <property type="term" value="C:membrane"/>
    <property type="evidence" value="ECO:0007669"/>
    <property type="project" value="TreeGrafter"/>
</dbReference>
<accession>A0AAD8L288</accession>
<dbReference type="InterPro" id="IPR001245">
    <property type="entry name" value="Ser-Thr/Tyr_kinase_cat_dom"/>
</dbReference>
<dbReference type="GO" id="GO:0005524">
    <property type="term" value="F:ATP binding"/>
    <property type="evidence" value="ECO:0007669"/>
    <property type="project" value="InterPro"/>
</dbReference>
<dbReference type="Gene3D" id="1.10.510.10">
    <property type="entry name" value="Transferase(Phosphotransferase) domain 1"/>
    <property type="match status" value="1"/>
</dbReference>
<name>A0AAD8L288_TARER</name>
<evidence type="ECO:0000313" key="2">
    <source>
        <dbReference type="EMBL" id="KAK1431436.1"/>
    </source>
</evidence>
<evidence type="ECO:0000313" key="3">
    <source>
        <dbReference type="Proteomes" id="UP001229421"/>
    </source>
</evidence>
<dbReference type="PROSITE" id="PS50011">
    <property type="entry name" value="PROTEIN_KINASE_DOM"/>
    <property type="match status" value="1"/>
</dbReference>
<dbReference type="PANTHER" id="PTHR48055">
    <property type="entry name" value="LEUCINE-RICH REPEAT RECEPTOR PROTEIN KINASE EMS1"/>
    <property type="match status" value="1"/>
</dbReference>
<sequence length="154" mass="16997">MVAHVGDYGLTRFLETLHQNSSTQTRGTIGYVAPEYGIGNEMTSSGDVYSFGILLLEALTGKKPTDDIFNEGLSLHKFAFVALPDHVTEVIDVNILNAETFMQNKDKNVKKVEECLVSTVMIGVSCSVDSPSQRMNMENVANELQHIRDTLQNT</sequence>
<dbReference type="EMBL" id="JAUHHV010000002">
    <property type="protein sequence ID" value="KAK1431436.1"/>
    <property type="molecule type" value="Genomic_DNA"/>
</dbReference>
<dbReference type="PANTHER" id="PTHR48055:SF55">
    <property type="entry name" value="PROTEIN KINASE DOMAIN-CONTAINING PROTEIN"/>
    <property type="match status" value="1"/>
</dbReference>
<dbReference type="GO" id="GO:0004672">
    <property type="term" value="F:protein kinase activity"/>
    <property type="evidence" value="ECO:0007669"/>
    <property type="project" value="InterPro"/>
</dbReference>
<protein>
    <recommendedName>
        <fullName evidence="1">Protein kinase domain-containing protein</fullName>
    </recommendedName>
</protein>
<dbReference type="InterPro" id="IPR000719">
    <property type="entry name" value="Prot_kinase_dom"/>
</dbReference>
<dbReference type="Proteomes" id="UP001229421">
    <property type="component" value="Unassembled WGS sequence"/>
</dbReference>
<dbReference type="AlphaFoldDB" id="A0AAD8L288"/>
<evidence type="ECO:0000259" key="1">
    <source>
        <dbReference type="PROSITE" id="PS50011"/>
    </source>
</evidence>
<keyword evidence="3" id="KW-1185">Reference proteome</keyword>